<reference evidence="1 2" key="1">
    <citation type="submission" date="2022-02" db="EMBL/GenBank/DDBJ databases">
        <title>Comparative genomics of the first Antarctic Pseudomonas spp. capable of biotransforming 2,4,6-Trinitrotoluene.</title>
        <authorList>
            <person name="Cabrera M.A."/>
            <person name="Marquez S.L."/>
            <person name="Perez-Donoso J.M."/>
        </authorList>
    </citation>
    <scope>NUCLEOTIDE SEQUENCE [LARGE SCALE GENOMIC DNA]</scope>
    <source>
        <strain evidence="1 2">TNT19</strain>
    </source>
</reference>
<name>A0ABT0ESI1_9PSED</name>
<accession>A0ABT0ESI1</accession>
<evidence type="ECO:0000313" key="2">
    <source>
        <dbReference type="Proteomes" id="UP001299876"/>
    </source>
</evidence>
<keyword evidence="2" id="KW-1185">Reference proteome</keyword>
<gene>
    <name evidence="1" type="ORF">L9059_00480</name>
</gene>
<sequence length="73" mass="8628">MKTLKTVFARIDSALDLFWKGVVLRRYHEAQAKRFSRMTARLVQVAVKHPRIDYVSHQARRHRLEADLLQGKL</sequence>
<dbReference type="RefSeq" id="WP_247285643.1">
    <property type="nucleotide sequence ID" value="NZ_JAKNRW010000001.1"/>
</dbReference>
<comment type="caution">
    <text evidence="1">The sequence shown here is derived from an EMBL/GenBank/DDBJ whole genome shotgun (WGS) entry which is preliminary data.</text>
</comment>
<dbReference type="Proteomes" id="UP001299876">
    <property type="component" value="Unassembled WGS sequence"/>
</dbReference>
<dbReference type="EMBL" id="JAKNRW010000001">
    <property type="protein sequence ID" value="MCK1788689.1"/>
    <property type="molecule type" value="Genomic_DNA"/>
</dbReference>
<proteinExistence type="predicted"/>
<evidence type="ECO:0000313" key="1">
    <source>
        <dbReference type="EMBL" id="MCK1788689.1"/>
    </source>
</evidence>
<protein>
    <submittedName>
        <fullName evidence="1">Uncharacterized protein</fullName>
    </submittedName>
</protein>
<organism evidence="1 2">
    <name type="scientific">Pseudomonas violetae</name>
    <dbReference type="NCBI Taxonomy" id="2915813"/>
    <lineage>
        <taxon>Bacteria</taxon>
        <taxon>Pseudomonadati</taxon>
        <taxon>Pseudomonadota</taxon>
        <taxon>Gammaproteobacteria</taxon>
        <taxon>Pseudomonadales</taxon>
        <taxon>Pseudomonadaceae</taxon>
        <taxon>Pseudomonas</taxon>
    </lineage>
</organism>